<sequence length="36" mass="3819">MPSCRAAEVLAPCWVAATIRYLINTHCIDLGGVAMA</sequence>
<accession>Q0RB03</accession>
<keyword evidence="2" id="KW-1185">Reference proteome</keyword>
<organism evidence="1 2">
    <name type="scientific">Frankia alni (strain DSM 45986 / CECT 9034 / ACN14a)</name>
    <dbReference type="NCBI Taxonomy" id="326424"/>
    <lineage>
        <taxon>Bacteria</taxon>
        <taxon>Bacillati</taxon>
        <taxon>Actinomycetota</taxon>
        <taxon>Actinomycetes</taxon>
        <taxon>Frankiales</taxon>
        <taxon>Frankiaceae</taxon>
        <taxon>Frankia</taxon>
    </lineage>
</organism>
<dbReference type="HOGENOM" id="CLU_3356326_0_0_11"/>
<evidence type="ECO:0000313" key="1">
    <source>
        <dbReference type="EMBL" id="CAJ65385.1"/>
    </source>
</evidence>
<dbReference type="EMBL" id="CT573213">
    <property type="protein sequence ID" value="CAJ65385.1"/>
    <property type="molecule type" value="Genomic_DNA"/>
</dbReference>
<dbReference type="AlphaFoldDB" id="Q0RB03"/>
<name>Q0RB03_FRAAA</name>
<protein>
    <submittedName>
        <fullName evidence="1">Uncharacterized protein</fullName>
    </submittedName>
</protein>
<dbReference type="Proteomes" id="UP000000657">
    <property type="component" value="Chromosome"/>
</dbReference>
<dbReference type="KEGG" id="fal:FRAAL6762"/>
<evidence type="ECO:0000313" key="2">
    <source>
        <dbReference type="Proteomes" id="UP000000657"/>
    </source>
</evidence>
<proteinExistence type="predicted"/>
<gene>
    <name evidence="1" type="ordered locus">FRAAL6762</name>
</gene>
<reference evidence="1 2" key="1">
    <citation type="journal article" date="2007" name="Genome Res.">
        <title>Genome characteristics of facultatively symbiotic Frankia sp. strains reflect host range and host plant biogeography.</title>
        <authorList>
            <person name="Normand P."/>
            <person name="Lapierre P."/>
            <person name="Tisa L.S."/>
            <person name="Gogarten J.P."/>
            <person name="Alloisio N."/>
            <person name="Bagnarol E."/>
            <person name="Bassi C.A."/>
            <person name="Berry A.M."/>
            <person name="Bickhart D.M."/>
            <person name="Choisne N."/>
            <person name="Couloux A."/>
            <person name="Cournoyer B."/>
            <person name="Cruveiller S."/>
            <person name="Daubin V."/>
            <person name="Demange N."/>
            <person name="Francino M.P."/>
            <person name="Goltsman E."/>
            <person name="Huang Y."/>
            <person name="Kopp O.R."/>
            <person name="Labarre L."/>
            <person name="Lapidus A."/>
            <person name="Lavire C."/>
            <person name="Marechal J."/>
            <person name="Martinez M."/>
            <person name="Mastronunzio J.E."/>
            <person name="Mullin B.C."/>
            <person name="Niemann J."/>
            <person name="Pujic P."/>
            <person name="Rawnsley T."/>
            <person name="Rouy Z."/>
            <person name="Schenowitz C."/>
            <person name="Sellstedt A."/>
            <person name="Tavares F."/>
            <person name="Tomkins J.P."/>
            <person name="Vallenet D."/>
            <person name="Valverde C."/>
            <person name="Wall L.G."/>
            <person name="Wang Y."/>
            <person name="Medigue C."/>
            <person name="Benson D.R."/>
        </authorList>
    </citation>
    <scope>NUCLEOTIDE SEQUENCE [LARGE SCALE GENOMIC DNA]</scope>
    <source>
        <strain evidence="2">DSM 45986 / CECT 9034 / ACN14a</strain>
    </source>
</reference>